<reference evidence="6 7" key="1">
    <citation type="submission" date="2020-07" db="EMBL/GenBank/DDBJ databases">
        <title>Sequencing the genomes of 1000 actinobacteria strains.</title>
        <authorList>
            <person name="Klenk H.-P."/>
        </authorList>
    </citation>
    <scope>NUCLEOTIDE SEQUENCE [LARGE SCALE GENOMIC DNA]</scope>
    <source>
        <strain evidence="6 7">CXB654</strain>
    </source>
</reference>
<dbReference type="PANTHER" id="PTHR30118:SF15">
    <property type="entry name" value="TRANSCRIPTIONAL REGULATORY PROTEIN"/>
    <property type="match status" value="1"/>
</dbReference>
<feature type="domain" description="HTH lysR-type" evidence="5">
    <location>
        <begin position="8"/>
        <end position="65"/>
    </location>
</feature>
<evidence type="ECO:0000256" key="1">
    <source>
        <dbReference type="ARBA" id="ARBA00009437"/>
    </source>
</evidence>
<comment type="similarity">
    <text evidence="1">Belongs to the LysR transcriptional regulatory family.</text>
</comment>
<evidence type="ECO:0000313" key="6">
    <source>
        <dbReference type="EMBL" id="NYE47119.1"/>
    </source>
</evidence>
<dbReference type="EMBL" id="JACCCC010000001">
    <property type="protein sequence ID" value="NYE47119.1"/>
    <property type="molecule type" value="Genomic_DNA"/>
</dbReference>
<sequence>MAMRLESLDLNLLTALHALLEERNVTRAGERIGLSQPAMSGSLARLRRHFGDELLVRVGNGYELTPLGAALRDHAALAVTMVRRVFTAQPAFDPAASDREFTLVASDYAIAVLGEELMAQLKRAAPKVRVHFRQISIGAVDDSDTTLRAVDGLVMPHGFIADQPSLDLYTDRWVCVVASGNSGVGEELTMADLRRLPWAMTFRGATAFASAARQLSMLGVEPRVEAVVDNFQSLPFLIAGTDRIALLQERLARRVARMADLRVLPCPYDAVPVLEAFWYHPTHHSDPGHAWLRGVLAEVGRRVEAADPAER</sequence>
<dbReference type="Gene3D" id="1.10.10.10">
    <property type="entry name" value="Winged helix-like DNA-binding domain superfamily/Winged helix DNA-binding domain"/>
    <property type="match status" value="1"/>
</dbReference>
<evidence type="ECO:0000313" key="7">
    <source>
        <dbReference type="Proteomes" id="UP000589036"/>
    </source>
</evidence>
<dbReference type="InterPro" id="IPR005119">
    <property type="entry name" value="LysR_subst-bd"/>
</dbReference>
<keyword evidence="3 6" id="KW-0238">DNA-binding</keyword>
<organism evidence="6 7">
    <name type="scientific">Spinactinospora alkalitolerans</name>
    <dbReference type="NCBI Taxonomy" id="687207"/>
    <lineage>
        <taxon>Bacteria</taxon>
        <taxon>Bacillati</taxon>
        <taxon>Actinomycetota</taxon>
        <taxon>Actinomycetes</taxon>
        <taxon>Streptosporangiales</taxon>
        <taxon>Nocardiopsidaceae</taxon>
        <taxon>Spinactinospora</taxon>
    </lineage>
</organism>
<accession>A0A852TSX6</accession>
<gene>
    <name evidence="6" type="ORF">HDA32_002239</name>
</gene>
<evidence type="ECO:0000256" key="3">
    <source>
        <dbReference type="ARBA" id="ARBA00023125"/>
    </source>
</evidence>
<keyword evidence="4" id="KW-0804">Transcription</keyword>
<comment type="caution">
    <text evidence="6">The sequence shown here is derived from an EMBL/GenBank/DDBJ whole genome shotgun (WGS) entry which is preliminary data.</text>
</comment>
<dbReference type="InterPro" id="IPR000847">
    <property type="entry name" value="LysR_HTH_N"/>
</dbReference>
<dbReference type="SUPFAM" id="SSF46785">
    <property type="entry name" value="Winged helix' DNA-binding domain"/>
    <property type="match status" value="1"/>
</dbReference>
<dbReference type="Gene3D" id="3.40.190.10">
    <property type="entry name" value="Periplasmic binding protein-like II"/>
    <property type="match status" value="2"/>
</dbReference>
<dbReference type="SUPFAM" id="SSF53850">
    <property type="entry name" value="Periplasmic binding protein-like II"/>
    <property type="match status" value="1"/>
</dbReference>
<name>A0A852TSX6_9ACTN</name>
<dbReference type="GO" id="GO:0003700">
    <property type="term" value="F:DNA-binding transcription factor activity"/>
    <property type="evidence" value="ECO:0007669"/>
    <property type="project" value="InterPro"/>
</dbReference>
<dbReference type="PROSITE" id="PS50931">
    <property type="entry name" value="HTH_LYSR"/>
    <property type="match status" value="1"/>
</dbReference>
<dbReference type="InterPro" id="IPR036390">
    <property type="entry name" value="WH_DNA-bd_sf"/>
</dbReference>
<proteinExistence type="inferred from homology"/>
<dbReference type="GO" id="GO:0003677">
    <property type="term" value="F:DNA binding"/>
    <property type="evidence" value="ECO:0007669"/>
    <property type="project" value="UniProtKB-KW"/>
</dbReference>
<protein>
    <submittedName>
        <fullName evidence="6">DNA-binding transcriptional LysR family regulator</fullName>
    </submittedName>
</protein>
<evidence type="ECO:0000259" key="5">
    <source>
        <dbReference type="PROSITE" id="PS50931"/>
    </source>
</evidence>
<dbReference type="Pfam" id="PF00126">
    <property type="entry name" value="HTH_1"/>
    <property type="match status" value="1"/>
</dbReference>
<dbReference type="AlphaFoldDB" id="A0A852TSX6"/>
<dbReference type="PRINTS" id="PR00039">
    <property type="entry name" value="HTHLYSR"/>
</dbReference>
<dbReference type="Proteomes" id="UP000589036">
    <property type="component" value="Unassembled WGS sequence"/>
</dbReference>
<evidence type="ECO:0000256" key="2">
    <source>
        <dbReference type="ARBA" id="ARBA00023015"/>
    </source>
</evidence>
<dbReference type="InterPro" id="IPR036388">
    <property type="entry name" value="WH-like_DNA-bd_sf"/>
</dbReference>
<dbReference type="Pfam" id="PF03466">
    <property type="entry name" value="LysR_substrate"/>
    <property type="match status" value="1"/>
</dbReference>
<evidence type="ECO:0000256" key="4">
    <source>
        <dbReference type="ARBA" id="ARBA00023163"/>
    </source>
</evidence>
<dbReference type="InterPro" id="IPR050389">
    <property type="entry name" value="LysR-type_TF"/>
</dbReference>
<keyword evidence="7" id="KW-1185">Reference proteome</keyword>
<dbReference type="PANTHER" id="PTHR30118">
    <property type="entry name" value="HTH-TYPE TRANSCRIPTIONAL REGULATOR LEUO-RELATED"/>
    <property type="match status" value="1"/>
</dbReference>
<keyword evidence="2" id="KW-0805">Transcription regulation</keyword>